<dbReference type="NCBIfam" id="TIGR00756">
    <property type="entry name" value="PPR"/>
    <property type="match status" value="11"/>
</dbReference>
<feature type="repeat" description="PPR" evidence="3">
    <location>
        <begin position="459"/>
        <end position="493"/>
    </location>
</feature>
<name>A0A8K0IWH3_COCNU</name>
<dbReference type="FunFam" id="1.25.40.10:FF:000277">
    <property type="entry name" value="Pentatricopeptide repeat-containing protein, mitochondrial"/>
    <property type="match status" value="1"/>
</dbReference>
<feature type="repeat" description="PPR" evidence="3">
    <location>
        <begin position="967"/>
        <end position="1001"/>
    </location>
</feature>
<dbReference type="EMBL" id="CM017886">
    <property type="protein sequence ID" value="KAG1369673.1"/>
    <property type="molecule type" value="Genomic_DNA"/>
</dbReference>
<keyword evidence="6" id="KW-1185">Reference proteome</keyword>
<sequence>MWTASQSLPLPLAPDAAISLLDKCHTLSELRQVHARLIKSGIASHPRVLRRLLFCRARPPNVSFLPVSNDVHECFLLYSRMLSRLDDLHSVEFSLPSLLKTCGKSSAFFQGRQLHAQVLKTHFQSDPFVFNSIMRMYLDFNELDTARKVFDRMSQRDVISWNSMIAGCLKAGDVNLALRLFDEMPQKDIISWNSMIDGLMKCERCDLAEKLFGSMAQRDVVTWTAMVSGYVLHGHSEQALELFRRMLDAGVQPDATAIVNVLGAIADLGFCDEGKWVHAYVCRSNIKLVSGVLGSALIDMYSKCGLIDNALSVFRSICHETQVGDWNSMISGLAIHGLGREVVEIFDEMQRMGVEPNDITFLGLLKACSHSGMIEEGWFYFKLMQEQYRLEPGIQHYGCLIDLLSRSGLLEEAQRVIKDMPMEPDAVVWKSMLSSCVRHGHIDIGEHAAMRVIELAPHDSSCYTLFSNMYAKFGRWDDVERVRALMKETGVKKIPGCSSIMVKGEVHEFLVGKEMGVGQREVVHSKLEEMIHRLKLEGYEPDLSQVLVDAEGEEKERLLSVHSEKMAIAFGLINLSNGAPIHIVKNLRVCGDCHSFSKLVSRIYNHEIILRDQNRFHHFKWGSCSCNDYCTVEALDFPEESPNFEFHDRKPAQNPIICSPSPNGEPHLWFHDQSWEGSCTSRRGELWESARMRLRRKMQECAKGGNLVEALDALRLMEPSVLDYNALLHCYLKSGRVCVDELRKVFEGMKRIGPFPNVWTFNTLFHGLCTLGRLKDARFIVEEMCSYGFVPSFASLKRLIRKSLSSGALELSLDILGLMLKFDYLPTLPILNSLMSKLIRASRIREAYNIFSQCLEKGLVPHVYTYNPILFGLCKSGQSYTALSFFYGLRKKGFCYNLYSFTALVLGFSMEGLWKEAYRVLEHMRDDGYMPTVVVYTILIKFLCKDRKIKEAISIFETMEKEGCHPDLVTYNILLHALCCRNKFQEAHELVQFMEEKGYLPDRFTYCAVASGLLKAGYVRNSQDYLLNILYRRNDVDTVTWNIYIHSLCCDSRARDALNLLSSMLDKGFVPTTVSYNTILKGLCREGNIDEALEVLDHFDWNGNGPDLISFNTILSAAGKQGNSSMIRRILYRMDVEGIKLNIVSMTCLMHYFCKVYKFVECFKLFEHMICDGHRPTAMTLNVLLDSLCKKGLLADAYRIFNEFKNIGTFPDPASYNILIHASIRKADYVSVKCLLTDMYNRGLMPDAITYGSLSYGLCKEGNFNAALHLEDWMLESGVSPSISYYNTLMDAAFRMGRLWDVFLILIKMELEGIEPDAISFKILSRAMAKGGKNRFPKAIKLLEFLMNRGEKPLDLEVG</sequence>
<feature type="repeat" description="PPR" evidence="3">
    <location>
        <begin position="1177"/>
        <end position="1211"/>
    </location>
</feature>
<feature type="repeat" description="PPR" evidence="3">
    <location>
        <begin position="157"/>
        <end position="191"/>
    </location>
</feature>
<comment type="similarity">
    <text evidence="1">Belongs to the PPR family. P subfamily.</text>
</comment>
<evidence type="ECO:0000256" key="1">
    <source>
        <dbReference type="ARBA" id="ARBA00007626"/>
    </source>
</evidence>
<feature type="repeat" description="PPR" evidence="3">
    <location>
        <begin position="862"/>
        <end position="896"/>
    </location>
</feature>
<feature type="repeat" description="PPR" evidence="3">
    <location>
        <begin position="1282"/>
        <end position="1316"/>
    </location>
</feature>
<feature type="repeat" description="PPR" evidence="3">
    <location>
        <begin position="897"/>
        <end position="931"/>
    </location>
</feature>
<dbReference type="GO" id="GO:0008270">
    <property type="term" value="F:zinc ion binding"/>
    <property type="evidence" value="ECO:0007669"/>
    <property type="project" value="InterPro"/>
</dbReference>
<feature type="repeat" description="PPR" evidence="3">
    <location>
        <begin position="757"/>
        <end position="791"/>
    </location>
</feature>
<reference evidence="5" key="2">
    <citation type="submission" date="2019-07" db="EMBL/GenBank/DDBJ databases">
        <authorList>
            <person name="Yang Y."/>
            <person name="Bocs S."/>
            <person name="Baudouin L."/>
        </authorList>
    </citation>
    <scope>NUCLEOTIDE SEQUENCE</scope>
    <source>
        <tissue evidence="5">Spear leaf of Hainan Tall coconut</tissue>
    </source>
</reference>
<feature type="repeat" description="PPR" evidence="3">
    <location>
        <begin position="1247"/>
        <end position="1281"/>
    </location>
</feature>
<dbReference type="InterPro" id="IPR046848">
    <property type="entry name" value="E_motif"/>
</dbReference>
<feature type="repeat" description="PPR" evidence="3">
    <location>
        <begin position="126"/>
        <end position="156"/>
    </location>
</feature>
<dbReference type="InterPro" id="IPR002885">
    <property type="entry name" value="PPR_rpt"/>
</dbReference>
<feature type="repeat" description="PPR" evidence="3">
    <location>
        <begin position="827"/>
        <end position="861"/>
    </location>
</feature>
<feature type="repeat" description="PPR" evidence="3">
    <location>
        <begin position="1037"/>
        <end position="1071"/>
    </location>
</feature>
<dbReference type="Proteomes" id="UP000797356">
    <property type="component" value="Chromosome 15"/>
</dbReference>
<dbReference type="OrthoDB" id="185373at2759"/>
<dbReference type="Gene3D" id="1.25.40.10">
    <property type="entry name" value="Tetratricopeptide repeat domain"/>
    <property type="match status" value="9"/>
</dbReference>
<dbReference type="PROSITE" id="PS51375">
    <property type="entry name" value="PPR"/>
    <property type="match status" value="19"/>
</dbReference>
<reference evidence="5" key="1">
    <citation type="journal article" date="2017" name="Gigascience">
        <title>The genome draft of coconut (Cocos nucifera).</title>
        <authorList>
            <person name="Xiao Y."/>
            <person name="Xu P."/>
            <person name="Fan H."/>
            <person name="Baudouin L."/>
            <person name="Xia W."/>
            <person name="Bocs S."/>
            <person name="Xu J."/>
            <person name="Li Q."/>
            <person name="Guo A."/>
            <person name="Zhou L."/>
            <person name="Li J."/>
            <person name="Wu Y."/>
            <person name="Ma Z."/>
            <person name="Armero A."/>
            <person name="Issali A.E."/>
            <person name="Liu N."/>
            <person name="Peng M."/>
            <person name="Yang Y."/>
        </authorList>
    </citation>
    <scope>NUCLEOTIDE SEQUENCE</scope>
    <source>
        <tissue evidence="5">Spear leaf of Hainan Tall coconut</tissue>
    </source>
</reference>
<feature type="repeat" description="PPR" evidence="3">
    <location>
        <begin position="1142"/>
        <end position="1176"/>
    </location>
</feature>
<dbReference type="GO" id="GO:0031930">
    <property type="term" value="P:mitochondria-nucleus signaling pathway"/>
    <property type="evidence" value="ECO:0007669"/>
    <property type="project" value="TreeGrafter"/>
</dbReference>
<comment type="caution">
    <text evidence="5">The sequence shown here is derived from an EMBL/GenBank/DDBJ whole genome shotgun (WGS) entry which is preliminary data.</text>
</comment>
<dbReference type="InterPro" id="IPR032867">
    <property type="entry name" value="DYW_dom"/>
</dbReference>
<dbReference type="Pfam" id="PF01535">
    <property type="entry name" value="PPR"/>
    <property type="match status" value="6"/>
</dbReference>
<feature type="repeat" description="PPR" evidence="3">
    <location>
        <begin position="219"/>
        <end position="253"/>
    </location>
</feature>
<dbReference type="PANTHER" id="PTHR47936">
    <property type="entry name" value="PPR_LONG DOMAIN-CONTAINING PROTEIN"/>
    <property type="match status" value="1"/>
</dbReference>
<evidence type="ECO:0000256" key="2">
    <source>
        <dbReference type="ARBA" id="ARBA00022737"/>
    </source>
</evidence>
<accession>A0A8K0IWH3</accession>
<feature type="repeat" description="PPR" evidence="3">
    <location>
        <begin position="720"/>
        <end position="756"/>
    </location>
</feature>
<feature type="repeat" description="PPR" evidence="3">
    <location>
        <begin position="1212"/>
        <end position="1246"/>
    </location>
</feature>
<feature type="repeat" description="PPR" evidence="3">
    <location>
        <begin position="1072"/>
        <end position="1106"/>
    </location>
</feature>
<protein>
    <submittedName>
        <fullName evidence="5">Putative Pentatricopeptide repeat-containing protein</fullName>
    </submittedName>
</protein>
<dbReference type="Pfam" id="PF13041">
    <property type="entry name" value="PPR_2"/>
    <property type="match status" value="8"/>
</dbReference>
<feature type="repeat" description="PPR" evidence="3">
    <location>
        <begin position="932"/>
        <end position="966"/>
    </location>
</feature>
<gene>
    <name evidence="5" type="ORF">COCNU_15G000390</name>
</gene>
<keyword evidence="2" id="KW-0677">Repeat</keyword>
<proteinExistence type="inferred from homology"/>
<dbReference type="GO" id="GO:0010019">
    <property type="term" value="P:chloroplast-nucleus signaling pathway"/>
    <property type="evidence" value="ECO:0007669"/>
    <property type="project" value="TreeGrafter"/>
</dbReference>
<dbReference type="Pfam" id="PF20431">
    <property type="entry name" value="E_motif"/>
    <property type="match status" value="1"/>
</dbReference>
<feature type="domain" description="DYW" evidence="4">
    <location>
        <begin position="538"/>
        <end position="629"/>
    </location>
</feature>
<evidence type="ECO:0000313" key="5">
    <source>
        <dbReference type="EMBL" id="KAG1369673.1"/>
    </source>
</evidence>
<evidence type="ECO:0000313" key="6">
    <source>
        <dbReference type="Proteomes" id="UP000797356"/>
    </source>
</evidence>
<dbReference type="InterPro" id="IPR011990">
    <property type="entry name" value="TPR-like_helical_dom_sf"/>
</dbReference>
<evidence type="ECO:0000259" key="4">
    <source>
        <dbReference type="Pfam" id="PF14432"/>
    </source>
</evidence>
<dbReference type="GO" id="GO:0009507">
    <property type="term" value="C:chloroplast"/>
    <property type="evidence" value="ECO:0007669"/>
    <property type="project" value="TreeGrafter"/>
</dbReference>
<dbReference type="Pfam" id="PF14432">
    <property type="entry name" value="DYW_deaminase"/>
    <property type="match status" value="1"/>
</dbReference>
<organism evidence="5 6">
    <name type="scientific">Cocos nucifera</name>
    <name type="common">Coconut palm</name>
    <dbReference type="NCBI Taxonomy" id="13894"/>
    <lineage>
        <taxon>Eukaryota</taxon>
        <taxon>Viridiplantae</taxon>
        <taxon>Streptophyta</taxon>
        <taxon>Embryophyta</taxon>
        <taxon>Tracheophyta</taxon>
        <taxon>Spermatophyta</taxon>
        <taxon>Magnoliopsida</taxon>
        <taxon>Liliopsida</taxon>
        <taxon>Arecaceae</taxon>
        <taxon>Arecoideae</taxon>
        <taxon>Cocoseae</taxon>
        <taxon>Attaleinae</taxon>
        <taxon>Cocos</taxon>
    </lineage>
</organism>
<evidence type="ECO:0000256" key="3">
    <source>
        <dbReference type="PROSITE-ProRule" id="PRU00708"/>
    </source>
</evidence>
<dbReference type="PANTHER" id="PTHR47936:SF1">
    <property type="entry name" value="PENTATRICOPEPTIDE REPEAT-CONTAINING PROTEIN GUN1, CHLOROPLASTIC"/>
    <property type="match status" value="1"/>
</dbReference>
<dbReference type="GO" id="GO:0016556">
    <property type="term" value="P:mRNA modification"/>
    <property type="evidence" value="ECO:0007669"/>
    <property type="project" value="UniProtKB-ARBA"/>
</dbReference>
<feature type="repeat" description="PPR" evidence="3">
    <location>
        <begin position="322"/>
        <end position="356"/>
    </location>
</feature>